<evidence type="ECO:0000313" key="2">
    <source>
        <dbReference type="EMBL" id="MFD1002181.1"/>
    </source>
</evidence>
<organism evidence="2 3">
    <name type="scientific">Ohtaekwangia kribbensis</name>
    <dbReference type="NCBI Taxonomy" id="688913"/>
    <lineage>
        <taxon>Bacteria</taxon>
        <taxon>Pseudomonadati</taxon>
        <taxon>Bacteroidota</taxon>
        <taxon>Cytophagia</taxon>
        <taxon>Cytophagales</taxon>
        <taxon>Fulvivirgaceae</taxon>
        <taxon>Ohtaekwangia</taxon>
    </lineage>
</organism>
<feature type="signal peptide" evidence="1">
    <location>
        <begin position="1"/>
        <end position="21"/>
    </location>
</feature>
<dbReference type="EMBL" id="JBHTKA010000008">
    <property type="protein sequence ID" value="MFD1002181.1"/>
    <property type="molecule type" value="Genomic_DNA"/>
</dbReference>
<dbReference type="Proteomes" id="UP001597112">
    <property type="component" value="Unassembled WGS sequence"/>
</dbReference>
<keyword evidence="1" id="KW-0732">Signal</keyword>
<protein>
    <submittedName>
        <fullName evidence="2">Uncharacterized protein</fullName>
    </submittedName>
</protein>
<evidence type="ECO:0000256" key="1">
    <source>
        <dbReference type="SAM" id="SignalP"/>
    </source>
</evidence>
<comment type="caution">
    <text evidence="2">The sequence shown here is derived from an EMBL/GenBank/DDBJ whole genome shotgun (WGS) entry which is preliminary data.</text>
</comment>
<name>A0ABW3KAD6_9BACT</name>
<evidence type="ECO:0000313" key="3">
    <source>
        <dbReference type="Proteomes" id="UP001597112"/>
    </source>
</evidence>
<proteinExistence type="predicted"/>
<dbReference type="RefSeq" id="WP_377583038.1">
    <property type="nucleotide sequence ID" value="NZ_JBHTKA010000008.1"/>
</dbReference>
<keyword evidence="3" id="KW-1185">Reference proteome</keyword>
<accession>A0ABW3KAD6</accession>
<gene>
    <name evidence="2" type="ORF">ACFQ21_22845</name>
</gene>
<sequence>MRCYKSRIIAGIYAMLCSAGAGTAQVTNNNIQNGSRLMQDAAYTESSTDHATVEWDCVNKSLKALTNKCLIYHNDQWFTFRVNQSGKYYLNIASLACRDARGIQAIILQGNPCTTEQYQVLKCIPKIEGDDVFIEIDSLLAGNDYFVNIDGFLGDFCKFEIQFSSNPKGFLYTSESLDTLSLKADVTGKVVDLHWTASESLLQTLERFEVFRKRKGEAALPVAVFAPVLNTAGKYITNYSATDVLSEAGIYTYEVIAVYKDSQLKEVLDRELVTFRPLASLDPYLHVSLDYKTGTKVQLMLIDEMRDVVLKQNTFVFNARHDQQQKIYIGDYLDKGINHFLVVSTNLKTFEKRVYKFTATNK</sequence>
<feature type="chain" id="PRO_5045103846" evidence="1">
    <location>
        <begin position="22"/>
        <end position="362"/>
    </location>
</feature>
<reference evidence="3" key="1">
    <citation type="journal article" date="2019" name="Int. J. Syst. Evol. Microbiol.">
        <title>The Global Catalogue of Microorganisms (GCM) 10K type strain sequencing project: providing services to taxonomists for standard genome sequencing and annotation.</title>
        <authorList>
            <consortium name="The Broad Institute Genomics Platform"/>
            <consortium name="The Broad Institute Genome Sequencing Center for Infectious Disease"/>
            <person name="Wu L."/>
            <person name="Ma J."/>
        </authorList>
    </citation>
    <scope>NUCLEOTIDE SEQUENCE [LARGE SCALE GENOMIC DNA]</scope>
    <source>
        <strain evidence="3">CCUG 58938</strain>
    </source>
</reference>